<evidence type="ECO:0000256" key="2">
    <source>
        <dbReference type="SAM" id="Phobius"/>
    </source>
</evidence>
<keyword evidence="2" id="KW-0812">Transmembrane</keyword>
<feature type="region of interest" description="Disordered" evidence="1">
    <location>
        <begin position="1"/>
        <end position="29"/>
    </location>
</feature>
<comment type="caution">
    <text evidence="3">The sequence shown here is derived from an EMBL/GenBank/DDBJ whole genome shotgun (WGS) entry which is preliminary data.</text>
</comment>
<dbReference type="EMBL" id="BMNG01000002">
    <property type="protein sequence ID" value="GGO36549.1"/>
    <property type="molecule type" value="Genomic_DNA"/>
</dbReference>
<dbReference type="Proteomes" id="UP000656881">
    <property type="component" value="Unassembled WGS sequence"/>
</dbReference>
<evidence type="ECO:0000256" key="1">
    <source>
        <dbReference type="SAM" id="MobiDB-lite"/>
    </source>
</evidence>
<organism evidence="3 4">
    <name type="scientific">Streptomyces lasiicapitis</name>
    <dbReference type="NCBI Taxonomy" id="1923961"/>
    <lineage>
        <taxon>Bacteria</taxon>
        <taxon>Bacillati</taxon>
        <taxon>Actinomycetota</taxon>
        <taxon>Actinomycetes</taxon>
        <taxon>Kitasatosporales</taxon>
        <taxon>Streptomycetaceae</taxon>
        <taxon>Streptomyces</taxon>
    </lineage>
</organism>
<evidence type="ECO:0000313" key="3">
    <source>
        <dbReference type="EMBL" id="GGO36549.1"/>
    </source>
</evidence>
<protein>
    <submittedName>
        <fullName evidence="3">Uncharacterized protein</fullName>
    </submittedName>
</protein>
<feature type="transmembrane region" description="Helical" evidence="2">
    <location>
        <begin position="34"/>
        <end position="54"/>
    </location>
</feature>
<sequence>MTTQPNQPQPNRPPTPMTPSARPSDPAPPRRRPLIVGAWLWVGLPLAYGVYELVHKAKQLFTG</sequence>
<evidence type="ECO:0000313" key="4">
    <source>
        <dbReference type="Proteomes" id="UP000656881"/>
    </source>
</evidence>
<gene>
    <name evidence="3" type="ORF">GCM10012286_08720</name>
</gene>
<reference evidence="4" key="1">
    <citation type="journal article" date="2019" name="Int. J. Syst. Evol. Microbiol.">
        <title>The Global Catalogue of Microorganisms (GCM) 10K type strain sequencing project: providing services to taxonomists for standard genome sequencing and annotation.</title>
        <authorList>
            <consortium name="The Broad Institute Genomics Platform"/>
            <consortium name="The Broad Institute Genome Sequencing Center for Infectious Disease"/>
            <person name="Wu L."/>
            <person name="Ma J."/>
        </authorList>
    </citation>
    <scope>NUCLEOTIDE SEQUENCE [LARGE SCALE GENOMIC DNA]</scope>
    <source>
        <strain evidence="4">CGMCC 4.7349</strain>
    </source>
</reference>
<keyword evidence="4" id="KW-1185">Reference proteome</keyword>
<proteinExistence type="predicted"/>
<keyword evidence="2" id="KW-0472">Membrane</keyword>
<feature type="compositionally biased region" description="Pro residues" evidence="1">
    <location>
        <begin position="7"/>
        <end position="17"/>
    </location>
</feature>
<keyword evidence="2" id="KW-1133">Transmembrane helix</keyword>
<accession>A0ABQ2LJY7</accession>
<name>A0ABQ2LJY7_9ACTN</name>